<feature type="transmembrane region" description="Helical" evidence="6">
    <location>
        <begin position="117"/>
        <end position="147"/>
    </location>
</feature>
<feature type="transmembrane region" description="Helical" evidence="6">
    <location>
        <begin position="45"/>
        <end position="68"/>
    </location>
</feature>
<sequence length="278" mass="28342">MEIGFVAAFFGGALALLSPCSALLLPAFFTATVGARMRLLVHGAVFYVGLAATLVPIGLGLGALGTLLADQRGAVIAFTSIVLVVLGVLQVLGFGFDLSRAVPGMSSVQQKAHAASGLFRTLLLGAAGGIAGFCAGPTLGAVLTIALAQGSAAIAGVLLAVYAAGMVVPLIIIAALWNRLGDRGRRVLRGRTFRVFGREFHTVSVITGLLIIAVGVLFWTTNGLVSVPSLVPASVLASLQTSGAVLANPIVDVLAIIAVAALALVAWWAAQRRRTPRA</sequence>
<feature type="transmembrane region" description="Helical" evidence="6">
    <location>
        <begin position="153"/>
        <end position="178"/>
    </location>
</feature>
<comment type="similarity">
    <text evidence="2">Belongs to the DsbD family.</text>
</comment>
<keyword evidence="3 6" id="KW-0812">Transmembrane</keyword>
<feature type="transmembrane region" description="Helical" evidence="6">
    <location>
        <begin position="6"/>
        <end position="33"/>
    </location>
</feature>
<proteinExistence type="inferred from homology"/>
<dbReference type="PANTHER" id="PTHR31272">
    <property type="entry name" value="CYTOCHROME C-TYPE BIOGENESIS PROTEIN HI_1454-RELATED"/>
    <property type="match status" value="1"/>
</dbReference>
<dbReference type="RefSeq" id="WP_165134215.1">
    <property type="nucleotide sequence ID" value="NZ_CP049253.1"/>
</dbReference>
<evidence type="ECO:0000256" key="5">
    <source>
        <dbReference type="ARBA" id="ARBA00023136"/>
    </source>
</evidence>
<name>A0ABS4ZJ91_9MICO</name>
<dbReference type="InterPro" id="IPR003834">
    <property type="entry name" value="Cyt_c_assmbl_TM_dom"/>
</dbReference>
<organism evidence="8 9">
    <name type="scientific">Microbacterium amylolyticum</name>
    <dbReference type="NCBI Taxonomy" id="936337"/>
    <lineage>
        <taxon>Bacteria</taxon>
        <taxon>Bacillati</taxon>
        <taxon>Actinomycetota</taxon>
        <taxon>Actinomycetes</taxon>
        <taxon>Micrococcales</taxon>
        <taxon>Microbacteriaceae</taxon>
        <taxon>Microbacterium</taxon>
    </lineage>
</organism>
<evidence type="ECO:0000256" key="6">
    <source>
        <dbReference type="SAM" id="Phobius"/>
    </source>
</evidence>
<evidence type="ECO:0000256" key="4">
    <source>
        <dbReference type="ARBA" id="ARBA00022989"/>
    </source>
</evidence>
<evidence type="ECO:0000256" key="3">
    <source>
        <dbReference type="ARBA" id="ARBA00022692"/>
    </source>
</evidence>
<feature type="transmembrane region" description="Helical" evidence="6">
    <location>
        <begin position="250"/>
        <end position="270"/>
    </location>
</feature>
<keyword evidence="4 6" id="KW-1133">Transmembrane helix</keyword>
<dbReference type="InterPro" id="IPR051790">
    <property type="entry name" value="Cytochrome_c-biogenesis_DsbD"/>
</dbReference>
<keyword evidence="9" id="KW-1185">Reference proteome</keyword>
<dbReference type="PANTHER" id="PTHR31272:SF4">
    <property type="entry name" value="CYTOCHROME C-TYPE BIOGENESIS PROTEIN HI_1454-RELATED"/>
    <property type="match status" value="1"/>
</dbReference>
<accession>A0ABS4ZJ91</accession>
<dbReference type="Pfam" id="PF02683">
    <property type="entry name" value="DsbD_TM"/>
    <property type="match status" value="1"/>
</dbReference>
<reference evidence="8 9" key="1">
    <citation type="submission" date="2021-03" db="EMBL/GenBank/DDBJ databases">
        <title>Sequencing the genomes of 1000 actinobacteria strains.</title>
        <authorList>
            <person name="Klenk H.-P."/>
        </authorList>
    </citation>
    <scope>NUCLEOTIDE SEQUENCE [LARGE SCALE GENOMIC DNA]</scope>
    <source>
        <strain evidence="8 9">DSM 24221</strain>
    </source>
</reference>
<comment type="subcellular location">
    <subcellularLocation>
        <location evidence="1">Membrane</location>
        <topology evidence="1">Multi-pass membrane protein</topology>
    </subcellularLocation>
</comment>
<evidence type="ECO:0000259" key="7">
    <source>
        <dbReference type="Pfam" id="PF02683"/>
    </source>
</evidence>
<feature type="transmembrane region" description="Helical" evidence="6">
    <location>
        <begin position="199"/>
        <end position="220"/>
    </location>
</feature>
<dbReference type="EMBL" id="JAGIOL010000001">
    <property type="protein sequence ID" value="MBP2437344.1"/>
    <property type="molecule type" value="Genomic_DNA"/>
</dbReference>
<gene>
    <name evidence="8" type="ORF">JOF34_001930</name>
</gene>
<feature type="domain" description="Cytochrome C biogenesis protein transmembrane" evidence="7">
    <location>
        <begin position="6"/>
        <end position="181"/>
    </location>
</feature>
<evidence type="ECO:0000313" key="8">
    <source>
        <dbReference type="EMBL" id="MBP2437344.1"/>
    </source>
</evidence>
<comment type="caution">
    <text evidence="8">The sequence shown here is derived from an EMBL/GenBank/DDBJ whole genome shotgun (WGS) entry which is preliminary data.</text>
</comment>
<dbReference type="Proteomes" id="UP001519362">
    <property type="component" value="Unassembled WGS sequence"/>
</dbReference>
<evidence type="ECO:0000313" key="9">
    <source>
        <dbReference type="Proteomes" id="UP001519362"/>
    </source>
</evidence>
<protein>
    <submittedName>
        <fullName evidence="8">Cytochrome c biogenesis protein CcdA</fullName>
    </submittedName>
</protein>
<evidence type="ECO:0000256" key="1">
    <source>
        <dbReference type="ARBA" id="ARBA00004141"/>
    </source>
</evidence>
<evidence type="ECO:0000256" key="2">
    <source>
        <dbReference type="ARBA" id="ARBA00006143"/>
    </source>
</evidence>
<feature type="transmembrane region" description="Helical" evidence="6">
    <location>
        <begin position="74"/>
        <end position="96"/>
    </location>
</feature>
<keyword evidence="5 6" id="KW-0472">Membrane</keyword>